<dbReference type="InterPro" id="IPR020006">
    <property type="entry name" value="FlhF"/>
</dbReference>
<dbReference type="EMBL" id="JACOPH010000002">
    <property type="protein sequence ID" value="MBC5713271.1"/>
    <property type="molecule type" value="Genomic_DNA"/>
</dbReference>
<feature type="domain" description="AAA+ ATPase" evidence="15">
    <location>
        <begin position="230"/>
        <end position="379"/>
    </location>
</feature>
<evidence type="ECO:0000256" key="12">
    <source>
        <dbReference type="ARBA" id="ARBA00025337"/>
    </source>
</evidence>
<keyword evidence="8" id="KW-0653">Protein transport</keyword>
<comment type="function">
    <text evidence="12">Necessary for flagellar biosynthesis. May be involved in translocation of the flagellum.</text>
</comment>
<comment type="caution">
    <text evidence="17">The sequence shown here is derived from an EMBL/GenBank/DDBJ whole genome shotgun (WGS) entry which is preliminary data.</text>
</comment>
<dbReference type="Proteomes" id="UP000606720">
    <property type="component" value="Unassembled WGS sequence"/>
</dbReference>
<evidence type="ECO:0000256" key="8">
    <source>
        <dbReference type="ARBA" id="ARBA00022927"/>
    </source>
</evidence>
<dbReference type="SUPFAM" id="SSF52540">
    <property type="entry name" value="P-loop containing nucleoside triphosphate hydrolases"/>
    <property type="match status" value="1"/>
</dbReference>
<keyword evidence="10" id="KW-0472">Membrane</keyword>
<evidence type="ECO:0000256" key="11">
    <source>
        <dbReference type="ARBA" id="ARBA00023225"/>
    </source>
</evidence>
<organism evidence="17 18">
    <name type="scientific">Roseburia zhanii</name>
    <dbReference type="NCBI Taxonomy" id="2763064"/>
    <lineage>
        <taxon>Bacteria</taxon>
        <taxon>Bacillati</taxon>
        <taxon>Bacillota</taxon>
        <taxon>Clostridia</taxon>
        <taxon>Lachnospirales</taxon>
        <taxon>Lachnospiraceae</taxon>
        <taxon>Roseburia</taxon>
    </lineage>
</organism>
<dbReference type="FunFam" id="3.40.50.300:FF:000695">
    <property type="entry name" value="Flagellar biosynthesis regulator FlhF"/>
    <property type="match status" value="1"/>
</dbReference>
<dbReference type="Gene3D" id="1.20.120.1380">
    <property type="entry name" value="Flagellar FlhF biosynthesis protein, N domain"/>
    <property type="match status" value="1"/>
</dbReference>
<dbReference type="RefSeq" id="WP_186866247.1">
    <property type="nucleotide sequence ID" value="NZ_JACOPH010000002.1"/>
</dbReference>
<dbReference type="GO" id="GO:0005047">
    <property type="term" value="F:signal recognition particle binding"/>
    <property type="evidence" value="ECO:0007669"/>
    <property type="project" value="TreeGrafter"/>
</dbReference>
<dbReference type="InterPro" id="IPR047040">
    <property type="entry name" value="FlhF__GTPase_dom"/>
</dbReference>
<evidence type="ECO:0000256" key="4">
    <source>
        <dbReference type="ARBA" id="ARBA00022448"/>
    </source>
</evidence>
<keyword evidence="5" id="KW-1003">Cell membrane</keyword>
<dbReference type="GO" id="GO:0005525">
    <property type="term" value="F:GTP binding"/>
    <property type="evidence" value="ECO:0007669"/>
    <property type="project" value="UniProtKB-UniRule"/>
</dbReference>
<name>A0A923RS44_9FIRM</name>
<keyword evidence="6" id="KW-0547">Nucleotide-binding</keyword>
<evidence type="ECO:0000256" key="7">
    <source>
        <dbReference type="ARBA" id="ARBA00022795"/>
    </source>
</evidence>
<dbReference type="PANTHER" id="PTHR43134:SF3">
    <property type="entry name" value="FLAGELLAR BIOSYNTHESIS PROTEIN FLHF"/>
    <property type="match status" value="1"/>
</dbReference>
<evidence type="ECO:0000256" key="14">
    <source>
        <dbReference type="SAM" id="Coils"/>
    </source>
</evidence>
<dbReference type="GO" id="GO:0003924">
    <property type="term" value="F:GTPase activity"/>
    <property type="evidence" value="ECO:0007669"/>
    <property type="project" value="UniProtKB-UniRule"/>
</dbReference>
<evidence type="ECO:0000313" key="18">
    <source>
        <dbReference type="Proteomes" id="UP000606720"/>
    </source>
</evidence>
<keyword evidence="14" id="KW-0175">Coiled coil</keyword>
<keyword evidence="17" id="KW-0966">Cell projection</keyword>
<dbReference type="Gene3D" id="3.40.50.300">
    <property type="entry name" value="P-loop containing nucleotide triphosphate hydrolases"/>
    <property type="match status" value="1"/>
</dbReference>
<dbReference type="SMART" id="SM00382">
    <property type="entry name" value="AAA"/>
    <property type="match status" value="1"/>
</dbReference>
<evidence type="ECO:0000256" key="10">
    <source>
        <dbReference type="ARBA" id="ARBA00023136"/>
    </source>
</evidence>
<dbReference type="NCBIfam" id="TIGR03499">
    <property type="entry name" value="FlhF"/>
    <property type="match status" value="1"/>
</dbReference>
<evidence type="ECO:0000256" key="2">
    <source>
        <dbReference type="ARBA" id="ARBA00008531"/>
    </source>
</evidence>
<dbReference type="PANTHER" id="PTHR43134">
    <property type="entry name" value="SIGNAL RECOGNITION PARTICLE RECEPTOR SUBUNIT ALPHA"/>
    <property type="match status" value="1"/>
</dbReference>
<evidence type="ECO:0000256" key="5">
    <source>
        <dbReference type="ARBA" id="ARBA00022475"/>
    </source>
</evidence>
<feature type="domain" description="SRP54-type proteins GTP-binding" evidence="16">
    <location>
        <begin position="231"/>
        <end position="425"/>
    </location>
</feature>
<dbReference type="Pfam" id="PF00448">
    <property type="entry name" value="SRP54"/>
    <property type="match status" value="1"/>
</dbReference>
<protein>
    <recommendedName>
        <fullName evidence="3 13">Flagellar biosynthesis protein FlhF</fullName>
    </recommendedName>
</protein>
<dbReference type="AlphaFoldDB" id="A0A923RS44"/>
<dbReference type="GO" id="GO:0044781">
    <property type="term" value="P:bacterial-type flagellum organization"/>
    <property type="evidence" value="ECO:0007669"/>
    <property type="project" value="UniProtKB-UniRule"/>
</dbReference>
<evidence type="ECO:0000313" key="17">
    <source>
        <dbReference type="EMBL" id="MBC5713271.1"/>
    </source>
</evidence>
<evidence type="ECO:0000256" key="9">
    <source>
        <dbReference type="ARBA" id="ARBA00023134"/>
    </source>
</evidence>
<evidence type="ECO:0000256" key="6">
    <source>
        <dbReference type="ARBA" id="ARBA00022741"/>
    </source>
</evidence>
<evidence type="ECO:0000256" key="3">
    <source>
        <dbReference type="ARBA" id="ARBA00014919"/>
    </source>
</evidence>
<keyword evidence="11" id="KW-1006">Bacterial flagellum protein export</keyword>
<keyword evidence="4" id="KW-0813">Transport</keyword>
<keyword evidence="18" id="KW-1185">Reference proteome</keyword>
<proteinExistence type="inferred from homology"/>
<dbReference type="InterPro" id="IPR000897">
    <property type="entry name" value="SRP54_GTPase_dom"/>
</dbReference>
<sequence>MTIKKFQGKTQEEAIAKAKEELGEGAVVMNVKEIKPHGLFQSFKKSTFEVTAAMEEREDRIDSSMALKTPQKIHDTINVTADEPISLSAISNHNAEQSQEQAEQSAIEFLKRNANLLKKEDPKERERIEEKLENLQSILEKQLSAEKKMPEEREFIKTESKKSENLTFIKVLYETLIDNEVNEKYVNQIMDELEKVNWNGNSVDYILSNVYQKMILKFGQPHGIDLNGKKPKVIFFIGPTGVGKTTTIAKIASKLKVEQGRKVAFLTADTYRIAAAEQLRTYANILDTPLNIIYSAEELNQAIENLEEYDAVLVDTAGFSHKSPNQKEDIKKLIQNVDIQYDNEVYLVLSATTKYKDLIEITDVYHEITDYKIIFTKLDETTTYGNVLNIKLYSKAEVSYITNGQNVPDDIELFNSQKIVKRLLGGR</sequence>
<accession>A0A923RS44</accession>
<dbReference type="GO" id="GO:0005886">
    <property type="term" value="C:plasma membrane"/>
    <property type="evidence" value="ECO:0007669"/>
    <property type="project" value="UniProtKB-SubCell"/>
</dbReference>
<dbReference type="InterPro" id="IPR003593">
    <property type="entry name" value="AAA+_ATPase"/>
</dbReference>
<dbReference type="GO" id="GO:0006614">
    <property type="term" value="P:SRP-dependent cotranslational protein targeting to membrane"/>
    <property type="evidence" value="ECO:0007669"/>
    <property type="project" value="UniProtKB-UniRule"/>
</dbReference>
<keyword evidence="17" id="KW-0282">Flagellum</keyword>
<reference evidence="17" key="1">
    <citation type="submission" date="2020-08" db="EMBL/GenBank/DDBJ databases">
        <title>Genome public.</title>
        <authorList>
            <person name="Liu C."/>
            <person name="Sun Q."/>
        </authorList>
    </citation>
    <scope>NUCLEOTIDE SEQUENCE</scope>
    <source>
        <strain evidence="17">BX1005</strain>
    </source>
</reference>
<dbReference type="CDD" id="cd17873">
    <property type="entry name" value="FlhF"/>
    <property type="match status" value="1"/>
</dbReference>
<evidence type="ECO:0000259" key="16">
    <source>
        <dbReference type="SMART" id="SM00962"/>
    </source>
</evidence>
<dbReference type="InterPro" id="IPR027417">
    <property type="entry name" value="P-loop_NTPase"/>
</dbReference>
<evidence type="ECO:0000256" key="13">
    <source>
        <dbReference type="NCBIfam" id="TIGR03499"/>
    </source>
</evidence>
<keyword evidence="9" id="KW-0342">GTP-binding</keyword>
<comment type="subcellular location">
    <subcellularLocation>
        <location evidence="1">Cell membrane</location>
        <topology evidence="1">Peripheral membrane protein</topology>
        <orientation evidence="1">Cytoplasmic side</orientation>
    </subcellularLocation>
</comment>
<evidence type="ECO:0000259" key="15">
    <source>
        <dbReference type="SMART" id="SM00382"/>
    </source>
</evidence>
<gene>
    <name evidence="17" type="primary">flhF</name>
    <name evidence="17" type="ORF">H8S17_03440</name>
</gene>
<dbReference type="SMART" id="SM00962">
    <property type="entry name" value="SRP54"/>
    <property type="match status" value="1"/>
</dbReference>
<feature type="coiled-coil region" evidence="14">
    <location>
        <begin position="100"/>
        <end position="145"/>
    </location>
</feature>
<dbReference type="GO" id="GO:0015031">
    <property type="term" value="P:protein transport"/>
    <property type="evidence" value="ECO:0007669"/>
    <property type="project" value="UniProtKB-KW"/>
</dbReference>
<keyword evidence="17" id="KW-0969">Cilium</keyword>
<keyword evidence="7" id="KW-1005">Bacterial flagellum biogenesis</keyword>
<comment type="similarity">
    <text evidence="2">Belongs to the GTP-binding SRP family.</text>
</comment>
<evidence type="ECO:0000256" key="1">
    <source>
        <dbReference type="ARBA" id="ARBA00004413"/>
    </source>
</evidence>